<dbReference type="PANTHER" id="PTHR23067:SF6">
    <property type="entry name" value="ZINC FINGER PROTEIN 385C"/>
    <property type="match status" value="1"/>
</dbReference>
<keyword evidence="6" id="KW-0539">Nucleus</keyword>
<keyword evidence="3" id="KW-0677">Repeat</keyword>
<organism evidence="8">
    <name type="scientific">Poeciliopsis prolifica</name>
    <name type="common">blackstripe livebearer</name>
    <dbReference type="NCBI Taxonomy" id="188132"/>
    <lineage>
        <taxon>Eukaryota</taxon>
        <taxon>Metazoa</taxon>
        <taxon>Chordata</taxon>
        <taxon>Craniata</taxon>
        <taxon>Vertebrata</taxon>
        <taxon>Euteleostomi</taxon>
        <taxon>Actinopterygii</taxon>
        <taxon>Neopterygii</taxon>
        <taxon>Teleostei</taxon>
        <taxon>Neoteleostei</taxon>
        <taxon>Acanthomorphata</taxon>
        <taxon>Ovalentaria</taxon>
        <taxon>Atherinomorphae</taxon>
        <taxon>Cyprinodontiformes</taxon>
        <taxon>Poeciliidae</taxon>
        <taxon>Poeciliinae</taxon>
        <taxon>Poeciliopsis</taxon>
    </lineage>
</organism>
<dbReference type="Gene3D" id="3.30.160.60">
    <property type="entry name" value="Classic Zinc Finger"/>
    <property type="match status" value="1"/>
</dbReference>
<dbReference type="SUPFAM" id="SSF57667">
    <property type="entry name" value="beta-beta-alpha zinc fingers"/>
    <property type="match status" value="1"/>
</dbReference>
<feature type="compositionally biased region" description="Polar residues" evidence="7">
    <location>
        <begin position="70"/>
        <end position="82"/>
    </location>
</feature>
<evidence type="ECO:0000256" key="3">
    <source>
        <dbReference type="ARBA" id="ARBA00022737"/>
    </source>
</evidence>
<evidence type="ECO:0000256" key="7">
    <source>
        <dbReference type="SAM" id="MobiDB-lite"/>
    </source>
</evidence>
<feature type="non-terminal residue" evidence="8">
    <location>
        <position position="1"/>
    </location>
</feature>
<proteinExistence type="predicted"/>
<dbReference type="PANTHER" id="PTHR23067">
    <property type="entry name" value="DOUBLE-STRANDED RNA-BINDING ZINC FINGER PROTEIN"/>
    <property type="match status" value="1"/>
</dbReference>
<comment type="subcellular location">
    <subcellularLocation>
        <location evidence="1">Nucleus</location>
    </subcellularLocation>
</comment>
<feature type="region of interest" description="Disordered" evidence="7">
    <location>
        <begin position="1"/>
        <end position="115"/>
    </location>
</feature>
<evidence type="ECO:0000256" key="6">
    <source>
        <dbReference type="ARBA" id="ARBA00023242"/>
    </source>
</evidence>
<evidence type="ECO:0000256" key="1">
    <source>
        <dbReference type="ARBA" id="ARBA00004123"/>
    </source>
</evidence>
<keyword evidence="2" id="KW-0479">Metal-binding</keyword>
<feature type="compositionally biased region" description="Polar residues" evidence="7">
    <location>
        <begin position="1"/>
        <end position="10"/>
    </location>
</feature>
<evidence type="ECO:0000313" key="8">
    <source>
        <dbReference type="EMBL" id="JAO06127.1"/>
    </source>
</evidence>
<reference evidence="8" key="1">
    <citation type="submission" date="2014-12" db="EMBL/GenBank/DDBJ databases">
        <title>Parallel Evolution in Life History Adaptation Evident in the Tissue-Specific Poeciliopsis prolifica transcriptome.</title>
        <authorList>
            <person name="Jue N.K."/>
            <person name="Foley R.J."/>
            <person name="Obergfell C."/>
            <person name="Reznick D.N."/>
            <person name="O'Neill R.J."/>
            <person name="O'Neill M.J."/>
        </authorList>
    </citation>
    <scope>NUCLEOTIDE SEQUENCE</scope>
</reference>
<dbReference type="GO" id="GO:0008270">
    <property type="term" value="F:zinc ion binding"/>
    <property type="evidence" value="ECO:0007669"/>
    <property type="project" value="UniProtKB-KW"/>
</dbReference>
<feature type="compositionally biased region" description="Low complexity" evidence="7">
    <location>
        <begin position="83"/>
        <end position="102"/>
    </location>
</feature>
<dbReference type="InterPro" id="IPR051845">
    <property type="entry name" value="Znf385"/>
</dbReference>
<protein>
    <submittedName>
        <fullName evidence="8">Z385C</fullName>
    </submittedName>
</protein>
<evidence type="ECO:0000256" key="2">
    <source>
        <dbReference type="ARBA" id="ARBA00022723"/>
    </source>
</evidence>
<name>A0A0S7EMD9_9TELE</name>
<gene>
    <name evidence="8" type="primary">Z385C</name>
</gene>
<dbReference type="GO" id="GO:0005634">
    <property type="term" value="C:nucleus"/>
    <property type="evidence" value="ECO:0007669"/>
    <property type="project" value="UniProtKB-SubCell"/>
</dbReference>
<feature type="non-terminal residue" evidence="8">
    <location>
        <position position="115"/>
    </location>
</feature>
<dbReference type="InterPro" id="IPR036236">
    <property type="entry name" value="Znf_C2H2_sf"/>
</dbReference>
<evidence type="ECO:0000256" key="4">
    <source>
        <dbReference type="ARBA" id="ARBA00022771"/>
    </source>
</evidence>
<keyword evidence="5" id="KW-0862">Zinc</keyword>
<feature type="compositionally biased region" description="Polar residues" evidence="7">
    <location>
        <begin position="103"/>
        <end position="115"/>
    </location>
</feature>
<accession>A0A0S7EMD9</accession>
<sequence>CHLRFNSTIQAEAHYKGHKHARKLKAMETQKNRQKNGPGQPSAEKDRDAEMEMEGETVPIDAQLKDKTDPVSSPQPESSQGNSQSASPPSMPSSSDSSSPSSAQQTLHASDGSQL</sequence>
<dbReference type="AlphaFoldDB" id="A0A0S7EMD9"/>
<dbReference type="EMBL" id="GBYX01475549">
    <property type="protein sequence ID" value="JAO06127.1"/>
    <property type="molecule type" value="Transcribed_RNA"/>
</dbReference>
<keyword evidence="4" id="KW-0863">Zinc-finger</keyword>
<evidence type="ECO:0000256" key="5">
    <source>
        <dbReference type="ARBA" id="ARBA00022833"/>
    </source>
</evidence>